<dbReference type="Gene3D" id="2.160.20.10">
    <property type="entry name" value="Single-stranded right-handed beta-helix, Pectin lyase-like"/>
    <property type="match status" value="1"/>
</dbReference>
<dbReference type="AlphaFoldDB" id="A0A918UVU5"/>
<keyword evidence="3" id="KW-1185">Reference proteome</keyword>
<comment type="caution">
    <text evidence="2">The sequence shown here is derived from an EMBL/GenBank/DDBJ whole genome shotgun (WGS) entry which is preliminary data.</text>
</comment>
<feature type="domain" description="Rhamnogalacturonase A/B/Epimerase-like pectate lyase" evidence="1">
    <location>
        <begin position="25"/>
        <end position="209"/>
    </location>
</feature>
<accession>A0A918UVU5</accession>
<reference evidence="2" key="2">
    <citation type="submission" date="2020-09" db="EMBL/GenBank/DDBJ databases">
        <authorList>
            <person name="Sun Q."/>
            <person name="Kim S."/>
        </authorList>
    </citation>
    <scope>NUCLEOTIDE SEQUENCE</scope>
    <source>
        <strain evidence="2">KCTC 12368</strain>
    </source>
</reference>
<evidence type="ECO:0000259" key="1">
    <source>
        <dbReference type="Pfam" id="PF12708"/>
    </source>
</evidence>
<sequence>MDSPQGHSDIDEYVNRDVGIRVNLVDDYGANGSDALDDTPFLAQAITELSTDHEGGTIYIPKGTYHIGQIKMASNIHIEIEGESVLIPVEREGGKNYSVFYFGDNSAVVENVSITGVNGRFTIDMSEVENGNIRGFQLNNVDQFYLANIDIQDNLTKFSAITFGFAEYEGEYFYPRNGMIKNASTYQASYGYGLVQMQAGQNIKFKNIHGDGGVTLRLETGYKLMNELQIGGLFDIIGKNISCDNGNAALMISPHSIQNGRFEMENITAKNCGIGVRIGGGYVAKSQEHLDIQPGTFDETSFIKNIHVEYGETSQLKWKHFRYMPCELRDQIIQVETPYEGASIYEGPSISPVLNTAYGEDAANGEFKITLENISAEGFDLLDKWELRAEDAVIECTEEL</sequence>
<proteinExistence type="predicted"/>
<dbReference type="SUPFAM" id="SSF51126">
    <property type="entry name" value="Pectin lyase-like"/>
    <property type="match status" value="1"/>
</dbReference>
<dbReference type="InterPro" id="IPR024535">
    <property type="entry name" value="RHGA/B-epi-like_pectate_lyase"/>
</dbReference>
<protein>
    <recommendedName>
        <fullName evidence="1">Rhamnogalacturonase A/B/Epimerase-like pectate lyase domain-containing protein</fullName>
    </recommendedName>
</protein>
<evidence type="ECO:0000313" key="2">
    <source>
        <dbReference type="EMBL" id="GGZ39175.1"/>
    </source>
</evidence>
<gene>
    <name evidence="2" type="ORF">GCM10007049_35660</name>
</gene>
<dbReference type="EMBL" id="BMWX01000008">
    <property type="protein sequence ID" value="GGZ39175.1"/>
    <property type="molecule type" value="Genomic_DNA"/>
</dbReference>
<dbReference type="InterPro" id="IPR012334">
    <property type="entry name" value="Pectin_lyas_fold"/>
</dbReference>
<dbReference type="InterPro" id="IPR011050">
    <property type="entry name" value="Pectin_lyase_fold/virulence"/>
</dbReference>
<name>A0A918UVU5_9BACT</name>
<reference evidence="2" key="1">
    <citation type="journal article" date="2014" name="Int. J. Syst. Evol. Microbiol.">
        <title>Complete genome sequence of Corynebacterium casei LMG S-19264T (=DSM 44701T), isolated from a smear-ripened cheese.</title>
        <authorList>
            <consortium name="US DOE Joint Genome Institute (JGI-PGF)"/>
            <person name="Walter F."/>
            <person name="Albersmeier A."/>
            <person name="Kalinowski J."/>
            <person name="Ruckert C."/>
        </authorList>
    </citation>
    <scope>NUCLEOTIDE SEQUENCE</scope>
    <source>
        <strain evidence="2">KCTC 12368</strain>
    </source>
</reference>
<dbReference type="Proteomes" id="UP000619457">
    <property type="component" value="Unassembled WGS sequence"/>
</dbReference>
<organism evidence="2 3">
    <name type="scientific">Echinicola pacifica</name>
    <dbReference type="NCBI Taxonomy" id="346377"/>
    <lineage>
        <taxon>Bacteria</taxon>
        <taxon>Pseudomonadati</taxon>
        <taxon>Bacteroidota</taxon>
        <taxon>Cytophagia</taxon>
        <taxon>Cytophagales</taxon>
        <taxon>Cyclobacteriaceae</taxon>
        <taxon>Echinicola</taxon>
    </lineage>
</organism>
<evidence type="ECO:0000313" key="3">
    <source>
        <dbReference type="Proteomes" id="UP000619457"/>
    </source>
</evidence>
<dbReference type="Pfam" id="PF12708">
    <property type="entry name" value="Pect-lyase_RHGA_epim"/>
    <property type="match status" value="1"/>
</dbReference>